<evidence type="ECO:0000256" key="5">
    <source>
        <dbReference type="ARBA" id="ARBA00022884"/>
    </source>
</evidence>
<dbReference type="RefSeq" id="XP_013313849.1">
    <property type="nucleotide sequence ID" value="XM_013458395.1"/>
</dbReference>
<comment type="catalytic activity">
    <reaction evidence="7">
        <text>ATP + H2O = ADP + phosphate + H(+)</text>
        <dbReference type="Rhea" id="RHEA:13065"/>
        <dbReference type="ChEBI" id="CHEBI:15377"/>
        <dbReference type="ChEBI" id="CHEBI:15378"/>
        <dbReference type="ChEBI" id="CHEBI:30616"/>
        <dbReference type="ChEBI" id="CHEBI:43474"/>
        <dbReference type="ChEBI" id="CHEBI:456216"/>
        <dbReference type="EC" id="3.6.4.13"/>
    </reaction>
</comment>
<dbReference type="InterPro" id="IPR027417">
    <property type="entry name" value="P-loop_NTPase"/>
</dbReference>
<dbReference type="SMART" id="SM00490">
    <property type="entry name" value="HELICc"/>
    <property type="match status" value="1"/>
</dbReference>
<accession>A0A0D2EF06</accession>
<comment type="function">
    <text evidence="7">RNA helicase.</text>
</comment>
<evidence type="ECO:0000256" key="6">
    <source>
        <dbReference type="RuleBase" id="RU000492"/>
    </source>
</evidence>
<dbReference type="GO" id="GO:0003724">
    <property type="term" value="F:RNA helicase activity"/>
    <property type="evidence" value="ECO:0007669"/>
    <property type="project" value="UniProtKB-EC"/>
</dbReference>
<feature type="compositionally biased region" description="Low complexity" evidence="8">
    <location>
        <begin position="625"/>
        <end position="635"/>
    </location>
</feature>
<sequence length="692" mass="75580">MYGAARQGRLAFRALRCIQSTSVVSPLPRFTPFSQRKIPSTSIRTSQFSSISQSRQHAVAEDMGAEDISNVDREYSTFEELADAGIVDRRITNNLTKKRNIVNMTEVQRMTINECLDGADVVAQARTGTGKTLAFLMPIVQRMLRDPNLEASRPQISDTRALIISPTRELAEQIADEARKLVQGTRIQVQTAVGGTQKAYHLKLMQRMGCHILVGTPGRVNDLLSDQYSGVRLDNIETFVLDEADRLLNIGFAEAIAEIQSHMPPLREKDRQTLMFSATMPKSVVGLVRQTMKPDFKFVRTVDPNEAATHESVPQNVVYLPGLQNQIPAITEIAYTATQAHQQDPENNPPFKAMIFYSSVNEVRLAYEILKNLRDPAQRGGFFAPHPLAPCKVLEMSSQLTQSIRERNTQEFRNSSSAIMVASDVAARGMDFPDVSHVIQVGLPRTSEDYIHRLGRTGRAGKSGQGWLLLQDDERHEFRRLISDIHAHNINENENLETAKLDMTQPSQLSAEAGKIMQYVETGIKATSMVDKSKAYVTILGGMIQSPASRSKQSIVDMANDLAKFGWGLQTPPHVSSHWIDKMGFRGTRGLEVGPDSSDRGGNMRRIRGGDRDGDDPFGQGFSGKGVFRGRSSSSGFGGRSSGGGFGGRSSGGGGFGGRSSGGSGYGGRSSGGGGYGSRSTDGGSGDRRSSW</sequence>
<evidence type="ECO:0000256" key="1">
    <source>
        <dbReference type="ARBA" id="ARBA00022741"/>
    </source>
</evidence>
<dbReference type="Proteomes" id="UP000054342">
    <property type="component" value="Unassembled WGS sequence"/>
</dbReference>
<dbReference type="HOGENOM" id="CLU_003041_26_6_1"/>
<dbReference type="SUPFAM" id="SSF52540">
    <property type="entry name" value="P-loop containing nucleoside triphosphate hydrolases"/>
    <property type="match status" value="2"/>
</dbReference>
<evidence type="ECO:0000313" key="11">
    <source>
        <dbReference type="EMBL" id="KIW53265.1"/>
    </source>
</evidence>
<feature type="domain" description="Helicase ATP-binding" evidence="9">
    <location>
        <begin position="112"/>
        <end position="298"/>
    </location>
</feature>
<dbReference type="STRING" id="348802.A0A0D2EF06"/>
<keyword evidence="1 6" id="KW-0547">Nucleotide-binding</keyword>
<name>A0A0D2EF06_9EURO</name>
<evidence type="ECO:0000313" key="12">
    <source>
        <dbReference type="Proteomes" id="UP000054342"/>
    </source>
</evidence>
<dbReference type="InterPro" id="IPR014001">
    <property type="entry name" value="Helicase_ATP-bd"/>
</dbReference>
<dbReference type="EMBL" id="KN847321">
    <property type="protein sequence ID" value="KIW53265.1"/>
    <property type="molecule type" value="Genomic_DNA"/>
</dbReference>
<keyword evidence="5 7" id="KW-0694">RNA-binding</keyword>
<evidence type="ECO:0000256" key="3">
    <source>
        <dbReference type="ARBA" id="ARBA00022806"/>
    </source>
</evidence>
<comment type="domain">
    <text evidence="7">The Q motif is unique to and characteristic of the DEAD box family of RNA helicases and controls ATP binding and hydrolysis.</text>
</comment>
<dbReference type="OrthoDB" id="193716at2759"/>
<keyword evidence="12" id="KW-1185">Reference proteome</keyword>
<evidence type="ECO:0000256" key="2">
    <source>
        <dbReference type="ARBA" id="ARBA00022801"/>
    </source>
</evidence>
<reference evidence="11 12" key="1">
    <citation type="submission" date="2015-01" db="EMBL/GenBank/DDBJ databases">
        <title>The Genome Sequence of Exophiala xenobiotica CBS118157.</title>
        <authorList>
            <consortium name="The Broad Institute Genomics Platform"/>
            <person name="Cuomo C."/>
            <person name="de Hoog S."/>
            <person name="Gorbushina A."/>
            <person name="Stielow B."/>
            <person name="Teixiera M."/>
            <person name="Abouelleil A."/>
            <person name="Chapman S.B."/>
            <person name="Priest M."/>
            <person name="Young S.K."/>
            <person name="Wortman J."/>
            <person name="Nusbaum C."/>
            <person name="Birren B."/>
        </authorList>
    </citation>
    <scope>NUCLEOTIDE SEQUENCE [LARGE SCALE GENOMIC DNA]</scope>
    <source>
        <strain evidence="11 12">CBS 118157</strain>
    </source>
</reference>
<dbReference type="GO" id="GO:0005524">
    <property type="term" value="F:ATP binding"/>
    <property type="evidence" value="ECO:0007669"/>
    <property type="project" value="UniProtKB-UniRule"/>
</dbReference>
<evidence type="ECO:0000256" key="8">
    <source>
        <dbReference type="SAM" id="MobiDB-lite"/>
    </source>
</evidence>
<evidence type="ECO:0000259" key="9">
    <source>
        <dbReference type="PROSITE" id="PS51192"/>
    </source>
</evidence>
<gene>
    <name evidence="11" type="ORF">PV05_08854</name>
</gene>
<dbReference type="PROSITE" id="PS51192">
    <property type="entry name" value="HELICASE_ATP_BIND_1"/>
    <property type="match status" value="1"/>
</dbReference>
<dbReference type="PANTHER" id="PTHR24031">
    <property type="entry name" value="RNA HELICASE"/>
    <property type="match status" value="1"/>
</dbReference>
<dbReference type="GeneID" id="25330762"/>
<evidence type="ECO:0000256" key="7">
    <source>
        <dbReference type="RuleBase" id="RU365068"/>
    </source>
</evidence>
<dbReference type="Pfam" id="PF00271">
    <property type="entry name" value="Helicase_C"/>
    <property type="match status" value="1"/>
</dbReference>
<dbReference type="GO" id="GO:0003723">
    <property type="term" value="F:RNA binding"/>
    <property type="evidence" value="ECO:0007669"/>
    <property type="project" value="UniProtKB-UniRule"/>
</dbReference>
<feature type="domain" description="Helicase C-terminal" evidence="10">
    <location>
        <begin position="329"/>
        <end position="504"/>
    </location>
</feature>
<proteinExistence type="inferred from homology"/>
<comment type="similarity">
    <text evidence="6">Belongs to the DEAD box helicase family.</text>
</comment>
<dbReference type="PROSITE" id="PS00039">
    <property type="entry name" value="DEAD_ATP_HELICASE"/>
    <property type="match status" value="1"/>
</dbReference>
<feature type="compositionally biased region" description="Gly residues" evidence="8">
    <location>
        <begin position="636"/>
        <end position="677"/>
    </location>
</feature>
<dbReference type="CDD" id="cd18787">
    <property type="entry name" value="SF2_C_DEAD"/>
    <property type="match status" value="1"/>
</dbReference>
<dbReference type="Gene3D" id="3.40.50.300">
    <property type="entry name" value="P-loop containing nucleotide triphosphate hydrolases"/>
    <property type="match status" value="2"/>
</dbReference>
<dbReference type="InterPro" id="IPR001650">
    <property type="entry name" value="Helicase_C-like"/>
</dbReference>
<keyword evidence="3 6" id="KW-0347">Helicase</keyword>
<protein>
    <recommendedName>
        <fullName evidence="7">ATP-dependent RNA helicase</fullName>
        <ecNumber evidence="7">3.6.4.13</ecNumber>
    </recommendedName>
</protein>
<dbReference type="SMART" id="SM00487">
    <property type="entry name" value="DEXDc"/>
    <property type="match status" value="1"/>
</dbReference>
<keyword evidence="2 6" id="KW-0378">Hydrolase</keyword>
<dbReference type="AlphaFoldDB" id="A0A0D2EF06"/>
<dbReference type="InterPro" id="IPR000629">
    <property type="entry name" value="RNA-helicase_DEAD-box_CS"/>
</dbReference>
<feature type="region of interest" description="Disordered" evidence="8">
    <location>
        <begin position="590"/>
        <end position="692"/>
    </location>
</feature>
<dbReference type="Pfam" id="PF00270">
    <property type="entry name" value="DEAD"/>
    <property type="match status" value="1"/>
</dbReference>
<keyword evidence="4 6" id="KW-0067">ATP-binding</keyword>
<evidence type="ECO:0000256" key="4">
    <source>
        <dbReference type="ARBA" id="ARBA00022840"/>
    </source>
</evidence>
<evidence type="ECO:0000259" key="10">
    <source>
        <dbReference type="PROSITE" id="PS51194"/>
    </source>
</evidence>
<dbReference type="InterPro" id="IPR011545">
    <property type="entry name" value="DEAD/DEAH_box_helicase_dom"/>
</dbReference>
<dbReference type="GO" id="GO:0016787">
    <property type="term" value="F:hydrolase activity"/>
    <property type="evidence" value="ECO:0007669"/>
    <property type="project" value="UniProtKB-KW"/>
</dbReference>
<organism evidence="11 12">
    <name type="scientific">Exophiala xenobiotica</name>
    <dbReference type="NCBI Taxonomy" id="348802"/>
    <lineage>
        <taxon>Eukaryota</taxon>
        <taxon>Fungi</taxon>
        <taxon>Dikarya</taxon>
        <taxon>Ascomycota</taxon>
        <taxon>Pezizomycotina</taxon>
        <taxon>Eurotiomycetes</taxon>
        <taxon>Chaetothyriomycetidae</taxon>
        <taxon>Chaetothyriales</taxon>
        <taxon>Herpotrichiellaceae</taxon>
        <taxon>Exophiala</taxon>
    </lineage>
</organism>
<dbReference type="EC" id="3.6.4.13" evidence="7"/>
<dbReference type="PROSITE" id="PS51194">
    <property type="entry name" value="HELICASE_CTER"/>
    <property type="match status" value="1"/>
</dbReference>